<keyword evidence="2" id="KW-0479">Metal-binding</keyword>
<dbReference type="Pfam" id="PF03328">
    <property type="entry name" value="HpcH_HpaI"/>
    <property type="match status" value="1"/>
</dbReference>
<dbReference type="InterPro" id="IPR040442">
    <property type="entry name" value="Pyrv_kinase-like_dom_sf"/>
</dbReference>
<evidence type="ECO:0000313" key="5">
    <source>
        <dbReference type="EMBL" id="WFD46025.1"/>
    </source>
</evidence>
<dbReference type="PIRSF" id="PIRSF015582">
    <property type="entry name" value="Cit_lyase_B"/>
    <property type="match status" value="1"/>
</dbReference>
<evidence type="ECO:0000256" key="2">
    <source>
        <dbReference type="ARBA" id="ARBA00022723"/>
    </source>
</evidence>
<organism evidence="5 6">
    <name type="scientific">Malassezia furfur</name>
    <name type="common">Pityriasis versicolor infection agent</name>
    <name type="synonym">Pityrosporum furfur</name>
    <dbReference type="NCBI Taxonomy" id="55194"/>
    <lineage>
        <taxon>Eukaryota</taxon>
        <taxon>Fungi</taxon>
        <taxon>Dikarya</taxon>
        <taxon>Basidiomycota</taxon>
        <taxon>Ustilaginomycotina</taxon>
        <taxon>Malasseziomycetes</taxon>
        <taxon>Malasseziales</taxon>
        <taxon>Malasseziaceae</taxon>
        <taxon>Malassezia</taxon>
    </lineage>
</organism>
<keyword evidence="6" id="KW-1185">Reference proteome</keyword>
<evidence type="ECO:0000256" key="1">
    <source>
        <dbReference type="ARBA" id="ARBA00001946"/>
    </source>
</evidence>
<dbReference type="InterPro" id="IPR005000">
    <property type="entry name" value="Aldolase/citrate-lyase_domain"/>
</dbReference>
<dbReference type="SUPFAM" id="SSF51621">
    <property type="entry name" value="Phosphoenolpyruvate/pyruvate domain"/>
    <property type="match status" value="1"/>
</dbReference>
<dbReference type="PANTHER" id="PTHR32308:SF0">
    <property type="entry name" value="HPCH_HPAI ALDOLASE_CITRATE LYASE DOMAIN-CONTAINING PROTEIN"/>
    <property type="match status" value="1"/>
</dbReference>
<dbReference type="InterPro" id="IPR015813">
    <property type="entry name" value="Pyrv/PenolPyrv_kinase-like_dom"/>
</dbReference>
<keyword evidence="3" id="KW-0460">Magnesium</keyword>
<dbReference type="InterPro" id="IPR011206">
    <property type="entry name" value="Citrate_lyase_beta/mcl1/mcl2"/>
</dbReference>
<dbReference type="Proteomes" id="UP000818624">
    <property type="component" value="Chromosome 1"/>
</dbReference>
<evidence type="ECO:0000313" key="6">
    <source>
        <dbReference type="Proteomes" id="UP000818624"/>
    </source>
</evidence>
<dbReference type="Gene3D" id="3.20.20.60">
    <property type="entry name" value="Phosphoenolpyruvate-binding domains"/>
    <property type="match status" value="1"/>
</dbReference>
<reference evidence="5 6" key="1">
    <citation type="journal article" date="2020" name="Elife">
        <title>Loss of centromere function drives karyotype evolution in closely related Malassezia species.</title>
        <authorList>
            <person name="Sankaranarayanan S.R."/>
            <person name="Ianiri G."/>
            <person name="Coelho M.A."/>
            <person name="Reza M.H."/>
            <person name="Thimmappa B.C."/>
            <person name="Ganguly P."/>
            <person name="Vadnala R.N."/>
            <person name="Sun S."/>
            <person name="Siddharthan R."/>
            <person name="Tellgren-Roth C."/>
            <person name="Dawson T.L."/>
            <person name="Heitman J."/>
            <person name="Sanyal K."/>
        </authorList>
    </citation>
    <scope>NUCLEOTIDE SEQUENCE [LARGE SCALE GENOMIC DNA]</scope>
    <source>
        <strain evidence="5">CBS14141</strain>
    </source>
</reference>
<proteinExistence type="predicted"/>
<protein>
    <recommendedName>
        <fullName evidence="4">HpcH/HpaI aldolase/citrate lyase domain-containing protein</fullName>
    </recommendedName>
</protein>
<name>A0ABY8ENK3_MALFU</name>
<gene>
    <name evidence="5" type="ORF">GLX27_000653</name>
</gene>
<evidence type="ECO:0000256" key="3">
    <source>
        <dbReference type="ARBA" id="ARBA00022842"/>
    </source>
</evidence>
<dbReference type="PANTHER" id="PTHR32308">
    <property type="entry name" value="LYASE BETA SUBUNIT, PUTATIVE (AFU_ORTHOLOGUE AFUA_4G13030)-RELATED"/>
    <property type="match status" value="1"/>
</dbReference>
<sequence length="338" mass="36481">MTSIAARLRACPIRAASPSVRWGVRALSTLPTTGPMRVRRSLLYIPGSSEKMLVKSRSVPADTLVYDLEDSVAEHRKGAAQGMVLQALYAAPSDSSELSVRINAPSTQRALAGSDLEVILQSERLDAVVIPKCESVDDITFVAQHIAQAHTSPSRPVSLILSVESASCLVRLPTLLQEAQARLADEFRGAAAVAAVLFASEDYCASTGVRRTRSRKGLLYPRAKMVTIAKAMGIEAIDMVCVEYKDQAYLKDECDEGAELGFDGKQAIHPAQLDTIRRAFSPTEHDIEEAKAILAAYENASRKQDKGAVGLDYGGRSIMIDAPMLLQAQRTLARAQGV</sequence>
<dbReference type="EMBL" id="CP046234">
    <property type="protein sequence ID" value="WFD46025.1"/>
    <property type="molecule type" value="Genomic_DNA"/>
</dbReference>
<evidence type="ECO:0000259" key="4">
    <source>
        <dbReference type="Pfam" id="PF03328"/>
    </source>
</evidence>
<comment type="cofactor">
    <cofactor evidence="1">
        <name>Mg(2+)</name>
        <dbReference type="ChEBI" id="CHEBI:18420"/>
    </cofactor>
</comment>
<accession>A0ABY8ENK3</accession>
<feature type="domain" description="HpcH/HpaI aldolase/citrate lyase" evidence="4">
    <location>
        <begin position="40"/>
        <end position="270"/>
    </location>
</feature>